<evidence type="ECO:0000313" key="3">
    <source>
        <dbReference type="Proteomes" id="UP000032142"/>
    </source>
</evidence>
<name>A0A0B0ME94_GOSAR</name>
<evidence type="ECO:0000256" key="1">
    <source>
        <dbReference type="SAM" id="SignalP"/>
    </source>
</evidence>
<keyword evidence="3" id="KW-1185">Reference proteome</keyword>
<feature type="chain" id="PRO_5002075649" evidence="1">
    <location>
        <begin position="23"/>
        <end position="43"/>
    </location>
</feature>
<gene>
    <name evidence="2" type="ORF">F383_36825</name>
</gene>
<organism evidence="2 3">
    <name type="scientific">Gossypium arboreum</name>
    <name type="common">Tree cotton</name>
    <name type="synonym">Gossypium nanking</name>
    <dbReference type="NCBI Taxonomy" id="29729"/>
    <lineage>
        <taxon>Eukaryota</taxon>
        <taxon>Viridiplantae</taxon>
        <taxon>Streptophyta</taxon>
        <taxon>Embryophyta</taxon>
        <taxon>Tracheophyta</taxon>
        <taxon>Spermatophyta</taxon>
        <taxon>Magnoliopsida</taxon>
        <taxon>eudicotyledons</taxon>
        <taxon>Gunneridae</taxon>
        <taxon>Pentapetalae</taxon>
        <taxon>rosids</taxon>
        <taxon>malvids</taxon>
        <taxon>Malvales</taxon>
        <taxon>Malvaceae</taxon>
        <taxon>Malvoideae</taxon>
        <taxon>Gossypium</taxon>
    </lineage>
</organism>
<sequence length="43" mass="4881">MAYKAFKSLLCMCLHCFIDIVAIGSSGIVENRHHTIELYFGTF</sequence>
<feature type="signal peptide" evidence="1">
    <location>
        <begin position="1"/>
        <end position="22"/>
    </location>
</feature>
<evidence type="ECO:0000313" key="2">
    <source>
        <dbReference type="EMBL" id="KHF97225.1"/>
    </source>
</evidence>
<keyword evidence="1" id="KW-0732">Signal</keyword>
<dbReference type="EMBL" id="JRRC01000068">
    <property type="protein sequence ID" value="KHF97225.1"/>
    <property type="molecule type" value="Genomic_DNA"/>
</dbReference>
<dbReference type="Proteomes" id="UP000032142">
    <property type="component" value="Unassembled WGS sequence"/>
</dbReference>
<proteinExistence type="predicted"/>
<dbReference type="AlphaFoldDB" id="A0A0B0ME94"/>
<reference evidence="3" key="1">
    <citation type="submission" date="2014-09" db="EMBL/GenBank/DDBJ databases">
        <authorList>
            <person name="Mudge J."/>
            <person name="Ramaraj T."/>
            <person name="Lindquist I.E."/>
            <person name="Bharti A.K."/>
            <person name="Sundararajan A."/>
            <person name="Cameron C.T."/>
            <person name="Woodward J.E."/>
            <person name="May G.D."/>
            <person name="Brubaker C."/>
            <person name="Broadhvest J."/>
            <person name="Wilkins T.A."/>
        </authorList>
    </citation>
    <scope>NUCLEOTIDE SEQUENCE</scope>
    <source>
        <strain evidence="3">cv. AKA8401</strain>
    </source>
</reference>
<accession>A0A0B0ME94</accession>
<comment type="caution">
    <text evidence="2">The sequence shown here is derived from an EMBL/GenBank/DDBJ whole genome shotgun (WGS) entry which is preliminary data.</text>
</comment>
<protein>
    <submittedName>
        <fullName evidence="2">Uncharacterized protein</fullName>
    </submittedName>
</protein>